<evidence type="ECO:0000256" key="1">
    <source>
        <dbReference type="SAM" id="MobiDB-lite"/>
    </source>
</evidence>
<evidence type="ECO:0000313" key="2">
    <source>
        <dbReference type="EMBL" id="KAL0914477.1"/>
    </source>
</evidence>
<organism evidence="2 3">
    <name type="scientific">Dendrobium thyrsiflorum</name>
    <name type="common">Pinecone-like raceme dendrobium</name>
    <name type="synonym">Orchid</name>
    <dbReference type="NCBI Taxonomy" id="117978"/>
    <lineage>
        <taxon>Eukaryota</taxon>
        <taxon>Viridiplantae</taxon>
        <taxon>Streptophyta</taxon>
        <taxon>Embryophyta</taxon>
        <taxon>Tracheophyta</taxon>
        <taxon>Spermatophyta</taxon>
        <taxon>Magnoliopsida</taxon>
        <taxon>Liliopsida</taxon>
        <taxon>Asparagales</taxon>
        <taxon>Orchidaceae</taxon>
        <taxon>Epidendroideae</taxon>
        <taxon>Malaxideae</taxon>
        <taxon>Dendrobiinae</taxon>
        <taxon>Dendrobium</taxon>
    </lineage>
</organism>
<feature type="compositionally biased region" description="Basic and acidic residues" evidence="1">
    <location>
        <begin position="309"/>
        <end position="319"/>
    </location>
</feature>
<evidence type="ECO:0000313" key="3">
    <source>
        <dbReference type="Proteomes" id="UP001552299"/>
    </source>
</evidence>
<comment type="caution">
    <text evidence="2">The sequence shown here is derived from an EMBL/GenBank/DDBJ whole genome shotgun (WGS) entry which is preliminary data.</text>
</comment>
<dbReference type="EMBL" id="JANQDX010000012">
    <property type="protein sequence ID" value="KAL0914477.1"/>
    <property type="molecule type" value="Genomic_DNA"/>
</dbReference>
<sequence>MSIYIGSVSVPLADQDYHSSVGCYVHFILGHMWPTSGIPGSNTAYLTQPYLWAPSLDRDLHLDPANDSYLGLGLGYRSCSRSSFPLPSPAHAPCSTVSIESFPVSRVKRNLFGFLANIRVRTAGGFLWTAWGSFSNGFQWEKMVRFDGQKIDLLGQLFLISWKVEERFCQVIGINSNEKAVPDFLVGGNPNLGVEKLRRRAGTAEKLFLDWFSDGSMEKTSLAKLLGRWRRGSGRLLELIPMKKENLRKMPQNRKFCISTEVTHCLKRPSTVIWSIVAPLNSGKYKINSAPSSRASQRHGGTAAPNRQQHRDEEFRAVD</sequence>
<dbReference type="Proteomes" id="UP001552299">
    <property type="component" value="Unassembled WGS sequence"/>
</dbReference>
<name>A0ABD0UNU4_DENTH</name>
<accession>A0ABD0UNU4</accession>
<proteinExistence type="predicted"/>
<gene>
    <name evidence="2" type="ORF">M5K25_014826</name>
</gene>
<reference evidence="2 3" key="1">
    <citation type="journal article" date="2024" name="Plant Biotechnol. J.">
        <title>Dendrobium thyrsiflorum genome and its molecular insights into genes involved in important horticultural traits.</title>
        <authorList>
            <person name="Chen B."/>
            <person name="Wang J.Y."/>
            <person name="Zheng P.J."/>
            <person name="Li K.L."/>
            <person name="Liang Y.M."/>
            <person name="Chen X.F."/>
            <person name="Zhang C."/>
            <person name="Zhao X."/>
            <person name="He X."/>
            <person name="Zhang G.Q."/>
            <person name="Liu Z.J."/>
            <person name="Xu Q."/>
        </authorList>
    </citation>
    <scope>NUCLEOTIDE SEQUENCE [LARGE SCALE GENOMIC DNA]</scope>
    <source>
        <strain evidence="2">GZMU011</strain>
    </source>
</reference>
<protein>
    <submittedName>
        <fullName evidence="2">Uncharacterized protein</fullName>
    </submittedName>
</protein>
<feature type="region of interest" description="Disordered" evidence="1">
    <location>
        <begin position="288"/>
        <end position="319"/>
    </location>
</feature>
<keyword evidence="3" id="KW-1185">Reference proteome</keyword>
<dbReference type="AlphaFoldDB" id="A0ABD0UNU4"/>